<protein>
    <recommendedName>
        <fullName evidence="8">Protein kinase domain-containing protein</fullName>
    </recommendedName>
</protein>
<dbReference type="Proteomes" id="UP000437017">
    <property type="component" value="Unassembled WGS sequence"/>
</dbReference>
<feature type="non-terminal residue" evidence="9">
    <location>
        <position position="1"/>
    </location>
</feature>
<dbReference type="InterPro" id="IPR011009">
    <property type="entry name" value="Kinase-like_dom_sf"/>
</dbReference>
<dbReference type="InterPro" id="IPR050449">
    <property type="entry name" value="Ephrin_rcpt_TKs"/>
</dbReference>
<keyword evidence="4" id="KW-0418">Kinase</keyword>
<dbReference type="AlphaFoldDB" id="A0A643CGG8"/>
<dbReference type="GO" id="GO:0030425">
    <property type="term" value="C:dendrite"/>
    <property type="evidence" value="ECO:0007669"/>
    <property type="project" value="TreeGrafter"/>
</dbReference>
<evidence type="ECO:0000313" key="10">
    <source>
        <dbReference type="Proteomes" id="UP000437017"/>
    </source>
</evidence>
<dbReference type="EMBL" id="SGJD01001584">
    <property type="protein sequence ID" value="KAB0399250.1"/>
    <property type="molecule type" value="Genomic_DNA"/>
</dbReference>
<evidence type="ECO:0000256" key="4">
    <source>
        <dbReference type="ARBA" id="ARBA00022777"/>
    </source>
</evidence>
<dbReference type="InterPro" id="IPR020635">
    <property type="entry name" value="Tyr_kinase_cat_dom"/>
</dbReference>
<keyword evidence="3" id="KW-0547">Nucleotide-binding</keyword>
<keyword evidence="2" id="KW-0808">Transferase</keyword>
<dbReference type="OrthoDB" id="9788424at2759"/>
<reference evidence="9 10" key="1">
    <citation type="journal article" date="2019" name="PLoS ONE">
        <title>Genomic analyses reveal an absence of contemporary introgressive admixture between fin whales and blue whales, despite known hybrids.</title>
        <authorList>
            <person name="Westbury M.V."/>
            <person name="Petersen B."/>
            <person name="Lorenzen E.D."/>
        </authorList>
    </citation>
    <scope>NUCLEOTIDE SEQUENCE [LARGE SCALE GENOMIC DNA]</scope>
    <source>
        <strain evidence="9">FinWhale-01</strain>
    </source>
</reference>
<dbReference type="Gene3D" id="1.10.510.10">
    <property type="entry name" value="Transferase(Phosphotransferase) domain 1"/>
    <property type="match status" value="1"/>
</dbReference>
<evidence type="ECO:0000259" key="8">
    <source>
        <dbReference type="PROSITE" id="PS50011"/>
    </source>
</evidence>
<dbReference type="PANTHER" id="PTHR46877:SF12">
    <property type="entry name" value="EPHRIN TYPE-A RECEPTOR 3"/>
    <property type="match status" value="1"/>
</dbReference>
<dbReference type="GO" id="GO:0007411">
    <property type="term" value="P:axon guidance"/>
    <property type="evidence" value="ECO:0007669"/>
    <property type="project" value="TreeGrafter"/>
</dbReference>
<comment type="caution">
    <text evidence="9">The sequence shown here is derived from an EMBL/GenBank/DDBJ whole genome shotgun (WGS) entry which is preliminary data.</text>
</comment>
<evidence type="ECO:0000256" key="6">
    <source>
        <dbReference type="ARBA" id="ARBA00023136"/>
    </source>
</evidence>
<dbReference type="PROSITE" id="PS50011">
    <property type="entry name" value="PROTEIN_KINASE_DOM"/>
    <property type="match status" value="1"/>
</dbReference>
<keyword evidence="7" id="KW-0675">Receptor</keyword>
<evidence type="ECO:0000256" key="1">
    <source>
        <dbReference type="ARBA" id="ARBA00004167"/>
    </source>
</evidence>
<dbReference type="Gene3D" id="3.30.200.20">
    <property type="entry name" value="Phosphorylase Kinase, domain 1"/>
    <property type="match status" value="2"/>
</dbReference>
<gene>
    <name evidence="9" type="ORF">E2I00_000961</name>
</gene>
<dbReference type="GO" id="GO:0005005">
    <property type="term" value="F:transmembrane-ephrin receptor activity"/>
    <property type="evidence" value="ECO:0007669"/>
    <property type="project" value="TreeGrafter"/>
</dbReference>
<sequence length="249" mass="27615">KLPGLRTYVDPHTYEDPTQAVHEFAKELDATNISIDKVVGAGNHCSNPTVNLFCFVNCSMVQRGFAMLVLMLPHKSALFSSMEVAVAYTAKDFAHSTGECDERRAPENFTTSEFGEVCSGRLKLPSKKEISVAIKTLKVGYTEKQRRDFLGEASIMGQFDHPNIIRLEGVVTKKYVIKKAKHDAQFTVIQLVGMLRGIASGMKYLSDMGYVHRDLAARNILINSNLVCKVSDFGLSRVLEDDPEAAYTT</sequence>
<evidence type="ECO:0000256" key="5">
    <source>
        <dbReference type="ARBA" id="ARBA00022840"/>
    </source>
</evidence>
<organism evidence="9 10">
    <name type="scientific">Balaenoptera physalus</name>
    <name type="common">Fin whale</name>
    <name type="synonym">Balaena physalus</name>
    <dbReference type="NCBI Taxonomy" id="9770"/>
    <lineage>
        <taxon>Eukaryota</taxon>
        <taxon>Metazoa</taxon>
        <taxon>Chordata</taxon>
        <taxon>Craniata</taxon>
        <taxon>Vertebrata</taxon>
        <taxon>Euteleostomi</taxon>
        <taxon>Mammalia</taxon>
        <taxon>Eutheria</taxon>
        <taxon>Laurasiatheria</taxon>
        <taxon>Artiodactyla</taxon>
        <taxon>Whippomorpha</taxon>
        <taxon>Cetacea</taxon>
        <taxon>Mysticeti</taxon>
        <taxon>Balaenopteridae</taxon>
        <taxon>Balaenoptera</taxon>
    </lineage>
</organism>
<feature type="non-terminal residue" evidence="9">
    <location>
        <position position="249"/>
    </location>
</feature>
<feature type="domain" description="Protein kinase" evidence="8">
    <location>
        <begin position="103"/>
        <end position="249"/>
    </location>
</feature>
<dbReference type="PROSITE" id="PS00109">
    <property type="entry name" value="PROTEIN_KINASE_TYR"/>
    <property type="match status" value="1"/>
</dbReference>
<evidence type="ECO:0000256" key="7">
    <source>
        <dbReference type="ARBA" id="ARBA00023170"/>
    </source>
</evidence>
<keyword evidence="10" id="KW-1185">Reference proteome</keyword>
<name>A0A643CGG8_BALPH</name>
<dbReference type="GO" id="GO:0005886">
    <property type="term" value="C:plasma membrane"/>
    <property type="evidence" value="ECO:0007669"/>
    <property type="project" value="TreeGrafter"/>
</dbReference>
<dbReference type="Pfam" id="PF07714">
    <property type="entry name" value="PK_Tyr_Ser-Thr"/>
    <property type="match status" value="1"/>
</dbReference>
<dbReference type="SUPFAM" id="SSF56112">
    <property type="entry name" value="Protein kinase-like (PK-like)"/>
    <property type="match status" value="1"/>
</dbReference>
<dbReference type="InterPro" id="IPR008266">
    <property type="entry name" value="Tyr_kinase_AS"/>
</dbReference>
<evidence type="ECO:0000256" key="2">
    <source>
        <dbReference type="ARBA" id="ARBA00022679"/>
    </source>
</evidence>
<dbReference type="InterPro" id="IPR000719">
    <property type="entry name" value="Prot_kinase_dom"/>
</dbReference>
<keyword evidence="5" id="KW-0067">ATP-binding</keyword>
<evidence type="ECO:0000313" key="9">
    <source>
        <dbReference type="EMBL" id="KAB0399250.1"/>
    </source>
</evidence>
<dbReference type="Pfam" id="PF14575">
    <property type="entry name" value="EphA2_TM"/>
    <property type="match status" value="1"/>
</dbReference>
<dbReference type="InterPro" id="IPR027936">
    <property type="entry name" value="Eph_TM"/>
</dbReference>
<proteinExistence type="predicted"/>
<dbReference type="PANTHER" id="PTHR46877">
    <property type="entry name" value="EPH RECEPTOR A5"/>
    <property type="match status" value="1"/>
</dbReference>
<dbReference type="GO" id="GO:0005524">
    <property type="term" value="F:ATP binding"/>
    <property type="evidence" value="ECO:0007669"/>
    <property type="project" value="UniProtKB-KW"/>
</dbReference>
<accession>A0A643CGG8</accession>
<comment type="subcellular location">
    <subcellularLocation>
        <location evidence="1">Membrane</location>
        <topology evidence="1">Single-pass membrane protein</topology>
    </subcellularLocation>
</comment>
<dbReference type="InterPro" id="IPR001245">
    <property type="entry name" value="Ser-Thr/Tyr_kinase_cat_dom"/>
</dbReference>
<dbReference type="SMART" id="SM00219">
    <property type="entry name" value="TyrKc"/>
    <property type="match status" value="1"/>
</dbReference>
<evidence type="ECO:0000256" key="3">
    <source>
        <dbReference type="ARBA" id="ARBA00022741"/>
    </source>
</evidence>
<keyword evidence="6" id="KW-0472">Membrane</keyword>